<name>A0A1G8CGC1_9BACT</name>
<dbReference type="Proteomes" id="UP000198779">
    <property type="component" value="Unassembled WGS sequence"/>
</dbReference>
<reference evidence="2" key="1">
    <citation type="submission" date="2016-10" db="EMBL/GenBank/DDBJ databases">
        <authorList>
            <person name="Varghese N."/>
            <person name="Submissions S."/>
        </authorList>
    </citation>
    <scope>NUCLEOTIDE SEQUENCE [LARGE SCALE GENOMIC DNA]</scope>
    <source>
        <strain evidence="2">BP1-148</strain>
    </source>
</reference>
<evidence type="ECO:0000313" key="1">
    <source>
        <dbReference type="EMBL" id="SDH44449.1"/>
    </source>
</evidence>
<keyword evidence="2" id="KW-1185">Reference proteome</keyword>
<gene>
    <name evidence="1" type="ORF">SAMN04487901_1305</name>
</gene>
<sequence length="55" mass="6429">MMRILAFFICNSLIISSLFVLSTNNYEKHLYTKMSSPIEFYLCTRNFKGRQKGAT</sequence>
<dbReference type="AlphaFoldDB" id="A0A1G8CGC1"/>
<organism evidence="1 2">
    <name type="scientific">Prevotella communis</name>
    <dbReference type="NCBI Taxonomy" id="2913614"/>
    <lineage>
        <taxon>Bacteria</taxon>
        <taxon>Pseudomonadati</taxon>
        <taxon>Bacteroidota</taxon>
        <taxon>Bacteroidia</taxon>
        <taxon>Bacteroidales</taxon>
        <taxon>Prevotellaceae</taxon>
        <taxon>Prevotella</taxon>
    </lineage>
</organism>
<proteinExistence type="predicted"/>
<accession>A0A1G8CGC1</accession>
<dbReference type="EMBL" id="FNCQ01000030">
    <property type="protein sequence ID" value="SDH44449.1"/>
    <property type="molecule type" value="Genomic_DNA"/>
</dbReference>
<protein>
    <submittedName>
        <fullName evidence="1">Uncharacterized protein</fullName>
    </submittedName>
</protein>
<evidence type="ECO:0000313" key="2">
    <source>
        <dbReference type="Proteomes" id="UP000198779"/>
    </source>
</evidence>
<dbReference type="STRING" id="645274.SAMN04487901_1305"/>